<dbReference type="AlphaFoldDB" id="A0A6P8ARC1"/>
<dbReference type="InterPro" id="IPR005330">
    <property type="entry name" value="MHYT_dom"/>
</dbReference>
<name>A0A6P8ARC1_PYRGI</name>
<accession>A0A6P8ARC1</accession>
<evidence type="ECO:0000313" key="5">
    <source>
        <dbReference type="RefSeq" id="XP_030977458.1"/>
    </source>
</evidence>
<proteinExistence type="predicted"/>
<keyword evidence="2" id="KW-0472">Membrane</keyword>
<feature type="transmembrane region" description="Helical" evidence="2">
    <location>
        <begin position="31"/>
        <end position="50"/>
    </location>
</feature>
<dbReference type="PROSITE" id="PS50924">
    <property type="entry name" value="MHYT"/>
    <property type="match status" value="1"/>
</dbReference>
<feature type="region of interest" description="Disordered" evidence="1">
    <location>
        <begin position="891"/>
        <end position="953"/>
    </location>
</feature>
<evidence type="ECO:0000313" key="4">
    <source>
        <dbReference type="Proteomes" id="UP000515153"/>
    </source>
</evidence>
<keyword evidence="2" id="KW-1133">Transmembrane helix</keyword>
<evidence type="ECO:0000256" key="2">
    <source>
        <dbReference type="SAM" id="Phobius"/>
    </source>
</evidence>
<feature type="compositionally biased region" description="Low complexity" evidence="1">
    <location>
        <begin position="943"/>
        <end position="953"/>
    </location>
</feature>
<protein>
    <recommendedName>
        <fullName evidence="3">MHYT domain-containing protein</fullName>
    </recommendedName>
</protein>
<feature type="compositionally biased region" description="Polar residues" evidence="1">
    <location>
        <begin position="799"/>
        <end position="810"/>
    </location>
</feature>
<reference evidence="5" key="3">
    <citation type="submission" date="2025-08" db="UniProtKB">
        <authorList>
            <consortium name="RefSeq"/>
        </authorList>
    </citation>
    <scope>IDENTIFICATION</scope>
    <source>
        <strain evidence="5">NI907</strain>
    </source>
</reference>
<feature type="transmembrane region" description="Helical" evidence="2">
    <location>
        <begin position="135"/>
        <end position="157"/>
    </location>
</feature>
<dbReference type="Pfam" id="PF03707">
    <property type="entry name" value="MHYT"/>
    <property type="match status" value="2"/>
</dbReference>
<dbReference type="GeneID" id="41964577"/>
<reference evidence="5" key="1">
    <citation type="journal article" date="2019" name="Mol. Biol. Evol.">
        <title>Blast fungal genomes show frequent chromosomal changes, gene gains and losses, and effector gene turnover.</title>
        <authorList>
            <person name="Gomez Luciano L.B."/>
            <person name="Jason Tsai I."/>
            <person name="Chuma I."/>
            <person name="Tosa Y."/>
            <person name="Chen Y.H."/>
            <person name="Li J.Y."/>
            <person name="Li M.Y."/>
            <person name="Jade Lu M.Y."/>
            <person name="Nakayashiki H."/>
            <person name="Li W.H."/>
        </authorList>
    </citation>
    <scope>NUCLEOTIDE SEQUENCE</scope>
    <source>
        <strain evidence="5">NI907</strain>
    </source>
</reference>
<evidence type="ECO:0000256" key="1">
    <source>
        <dbReference type="SAM" id="MobiDB-lite"/>
    </source>
</evidence>
<sequence length="975" mass="104866">MMSANDTTPGSQVLLDKWHGQLVPWSYEGGFIALSFVVSLIGAATTLELIQRRTAQNGKLNNVLLVGAAISMGGVAIWSMHYIGNRSIIIADGESQLQISYSSSFTVLSLFVPIFVLLAAFVATGTKDRVSWWRIGVGGTLAGLAICGMHYLGNASISNYSCEYDLGNVIAAAIIAVVASSVALAIFFVFRATWTSAWWKRTISEIILAGAVSGMHWCASGGTHYRLIALRDSTNGELDRNTTVIIVICLAVGASILMGAMAIYLAYIMKRYASRAQKVQLAAAIFDDQGRVLVNRDGLLPCEKITDSFFEKTPRDGLSNAHPLFHWMYQVSRNWPCVAPLMEGMSTHLAQLSRDGTAKGGIQLVTGQHEPVQDYDNIVRELFCVTAATLAARLKINLEDLGVLWDEILNTGGAPLGPPKNDSLGLRDDATRNPADVGLAEKGFRFRVEVGHDAPRGSLLFLVRKIQSNSDMEALEAAGFRFAELHQVSNNISTKMQIRTRELEVKLRNMALQTEQDRMLEPGVHLGLFGIRSQSGVVEFDVMARKGATNLLPSVAMEGVEGLEESEKVFLAQLDRMSINAMLHVLRNGGIPSAKDTSAFAEKLADALRTLRGWVDDPVLAEAMVTSKVVEVPSSPLPGTNIARTATMIALRIVIPTSHKLSDHSRCELVPLGLFRVQQISYKGSPHQAAFAQSVRRQIAPLIDHLIAQENNRLKQSSRNKYTKLESPRKDDQSEMAIEITPPGNSRPATPNKPEKKLTMWTHWRKVEPVSRDVERGDSVPNLGSAGIPERVSSVSSSGMASKRSNSSLSLWRGAGDRSNSIGDIRATSSHGSVGETNGAITGVTALSLPTCGKCGRHGGAPVSLQDDDNDDHRVARRSCCSVAAARAAAATASASVPPSNNNGNGGGSSSKSHGDVVEMTPLASPRSGHTRGDSGGARSLASNGSVDDGSNGSIVEAARDISTFVDELFTMRKY</sequence>
<feature type="transmembrane region" description="Helical" evidence="2">
    <location>
        <begin position="245"/>
        <end position="268"/>
    </location>
</feature>
<reference evidence="5" key="2">
    <citation type="submission" date="2019-10" db="EMBL/GenBank/DDBJ databases">
        <authorList>
            <consortium name="NCBI Genome Project"/>
        </authorList>
    </citation>
    <scope>NUCLEOTIDE SEQUENCE</scope>
    <source>
        <strain evidence="5">NI907</strain>
    </source>
</reference>
<feature type="region of interest" description="Disordered" evidence="1">
    <location>
        <begin position="772"/>
        <end position="816"/>
    </location>
</feature>
<dbReference type="PANTHER" id="PTHR35152:SF1">
    <property type="entry name" value="DOMAIN SIGNALLING PROTEIN, PUTATIVE (AFU_ORTHOLOGUE AFUA_5G11310)-RELATED"/>
    <property type="match status" value="1"/>
</dbReference>
<feature type="compositionally biased region" description="Basic and acidic residues" evidence="1">
    <location>
        <begin position="723"/>
        <end position="733"/>
    </location>
</feature>
<dbReference type="KEGG" id="pgri:PgNI_09687"/>
<feature type="domain" description="MHYT" evidence="3">
    <location>
        <begin position="27"/>
        <end position="226"/>
    </location>
</feature>
<feature type="region of interest" description="Disordered" evidence="1">
    <location>
        <begin position="714"/>
        <end position="758"/>
    </location>
</feature>
<organism evidence="4 5">
    <name type="scientific">Pyricularia grisea</name>
    <name type="common">Crabgrass-specific blast fungus</name>
    <name type="synonym">Magnaporthe grisea</name>
    <dbReference type="NCBI Taxonomy" id="148305"/>
    <lineage>
        <taxon>Eukaryota</taxon>
        <taxon>Fungi</taxon>
        <taxon>Dikarya</taxon>
        <taxon>Ascomycota</taxon>
        <taxon>Pezizomycotina</taxon>
        <taxon>Sordariomycetes</taxon>
        <taxon>Sordariomycetidae</taxon>
        <taxon>Magnaporthales</taxon>
        <taxon>Pyriculariaceae</taxon>
        <taxon>Pyricularia</taxon>
    </lineage>
</organism>
<evidence type="ECO:0000259" key="3">
    <source>
        <dbReference type="PROSITE" id="PS50924"/>
    </source>
</evidence>
<feature type="transmembrane region" description="Helical" evidence="2">
    <location>
        <begin position="103"/>
        <end position="123"/>
    </location>
</feature>
<feature type="compositionally biased region" description="Low complexity" evidence="1">
    <location>
        <begin position="891"/>
        <end position="903"/>
    </location>
</feature>
<keyword evidence="2" id="KW-0812">Transmembrane</keyword>
<feature type="transmembrane region" description="Helical" evidence="2">
    <location>
        <begin position="169"/>
        <end position="194"/>
    </location>
</feature>
<feature type="transmembrane region" description="Helical" evidence="2">
    <location>
        <begin position="62"/>
        <end position="83"/>
    </location>
</feature>
<dbReference type="RefSeq" id="XP_030977458.1">
    <property type="nucleotide sequence ID" value="XM_031129669.1"/>
</dbReference>
<keyword evidence="4" id="KW-1185">Reference proteome</keyword>
<dbReference type="PANTHER" id="PTHR35152">
    <property type="entry name" value="DOMAIN SIGNALLING PROTEIN, PUTATIVE (AFU_ORTHOLOGUE AFUA_5G11310)-RELATED"/>
    <property type="match status" value="1"/>
</dbReference>
<gene>
    <name evidence="5" type="ORF">PgNI_09687</name>
</gene>
<dbReference type="Proteomes" id="UP000515153">
    <property type="component" value="Unplaced"/>
</dbReference>